<sequence length="670" mass="71051">MATNVLRNRPLWLKLLAAFVLLLAALAALLAFFPWDTLREPINRYVSEKTGRKFEITRRLDVGIGLRGATVKADGIEFANPPWARDPYLVKAERAEFDIRLWPLITQKVVIPRLALSSPTLGLQVEPDGRRTWALGKDTSDPGTVPVIGLMQVDGGAVDFLAKHLGVDLHADVSYDTSRGRLPLSFRIKGRYKGQPLSAEGRTGNVLQLRAAGQPPFPLEVDGAAGHTRLKASGTVTDLADLDGIQARFDLKGQTLGALFPLLGIALPETSPYALSGDLRKSGKLWEVAGLKGRLGLSDIAGDMRFDKAGQVPHLAGELRSKVMDMDDLGPLIGLPPTERSAKAVEGVAPPPTIKQVKRAAGAKVLPTATLDFDRLRAMNADVKYAAERIRNVRDVPLDHGSVQIKLNNGVLALDPLDLGVGGGKLAGAIRIDATQNPADIRASLDLRNMQLNRLVPKIETMRSSFSRLDGRINLSGRGNSVASWLGGASGDVVALTGRGRFSNLLLEFMGLDGAEIIKFLLRGDQNVELRCAAMAFDVDKGVMTSRSMVLDTADTVFYATGQANLATEKLDFVVRPEPKDASILSLRSPLVIGGSFGAPTGGVQAGPLAERGLAALVLGALNPLLALAATIETGPGQDADCKGVLAEAQKPSAGAAAVGAAKAKGAKKP</sequence>
<dbReference type="PANTHER" id="PTHR30441">
    <property type="entry name" value="DUF748 DOMAIN-CONTAINING PROTEIN"/>
    <property type="match status" value="1"/>
</dbReference>
<comment type="caution">
    <text evidence="2">The sequence shown here is derived from an EMBL/GenBank/DDBJ whole genome shotgun (WGS) entry which is preliminary data.</text>
</comment>
<gene>
    <name evidence="2" type="ORF">EH244_02520</name>
    <name evidence="3" type="ORF">EJO66_05050</name>
</gene>
<dbReference type="Pfam" id="PF05170">
    <property type="entry name" value="AsmA"/>
    <property type="match status" value="2"/>
</dbReference>
<evidence type="ECO:0000313" key="2">
    <source>
        <dbReference type="EMBL" id="RRH92717.1"/>
    </source>
</evidence>
<dbReference type="InterPro" id="IPR007844">
    <property type="entry name" value="AsmA"/>
</dbReference>
<keyword evidence="4" id="KW-1185">Reference proteome</keyword>
<evidence type="ECO:0000259" key="1">
    <source>
        <dbReference type="Pfam" id="PF05170"/>
    </source>
</evidence>
<dbReference type="Proteomes" id="UP000271590">
    <property type="component" value="Unassembled WGS sequence"/>
</dbReference>
<protein>
    <submittedName>
        <fullName evidence="2">AsmA family protein</fullName>
    </submittedName>
</protein>
<reference evidence="3 4" key="2">
    <citation type="submission" date="2018-12" db="EMBL/GenBank/DDBJ databases">
        <title>The genome sequences of strain 502.</title>
        <authorList>
            <person name="Gao J."/>
            <person name="Sun J."/>
        </authorList>
    </citation>
    <scope>NUCLEOTIDE SEQUENCE [LARGE SCALE GENOMIC DNA]</scope>
    <source>
        <strain evidence="3 4">502</strain>
    </source>
</reference>
<reference evidence="2 5" key="1">
    <citation type="submission" date="2018-11" db="EMBL/GenBank/DDBJ databases">
        <title>The genome of Variovorax sp T529.</title>
        <authorList>
            <person name="Gao J."/>
        </authorList>
    </citation>
    <scope>NUCLEOTIDE SEQUENCE [LARGE SCALE GENOMIC DNA]</scope>
    <source>
        <strain evidence="2 5">T529</strain>
    </source>
</reference>
<evidence type="ECO:0000313" key="3">
    <source>
        <dbReference type="EMBL" id="RSZ43151.1"/>
    </source>
</evidence>
<accession>A0A3P3F2K4</accession>
<feature type="domain" description="AsmA" evidence="1">
    <location>
        <begin position="15"/>
        <end position="135"/>
    </location>
</feature>
<evidence type="ECO:0000313" key="5">
    <source>
        <dbReference type="Proteomes" id="UP000271590"/>
    </source>
</evidence>
<dbReference type="EMBL" id="RQXU01000001">
    <property type="protein sequence ID" value="RRH92717.1"/>
    <property type="molecule type" value="Genomic_DNA"/>
</dbReference>
<name>A0A3P3F2K4_9BURK</name>
<evidence type="ECO:0000313" key="4">
    <source>
        <dbReference type="Proteomes" id="UP000271137"/>
    </source>
</evidence>
<proteinExistence type="predicted"/>
<feature type="domain" description="AsmA" evidence="1">
    <location>
        <begin position="188"/>
        <end position="547"/>
    </location>
</feature>
<dbReference type="Proteomes" id="UP000271137">
    <property type="component" value="Unassembled WGS sequence"/>
</dbReference>
<dbReference type="EMBL" id="RXFQ01000002">
    <property type="protein sequence ID" value="RSZ43151.1"/>
    <property type="molecule type" value="Genomic_DNA"/>
</dbReference>
<dbReference type="GO" id="GO:0005886">
    <property type="term" value="C:plasma membrane"/>
    <property type="evidence" value="ECO:0007669"/>
    <property type="project" value="TreeGrafter"/>
</dbReference>
<organism evidence="2 5">
    <name type="scientific">Variovorax beijingensis</name>
    <dbReference type="NCBI Taxonomy" id="2496117"/>
    <lineage>
        <taxon>Bacteria</taxon>
        <taxon>Pseudomonadati</taxon>
        <taxon>Pseudomonadota</taxon>
        <taxon>Betaproteobacteria</taxon>
        <taxon>Burkholderiales</taxon>
        <taxon>Comamonadaceae</taxon>
        <taxon>Variovorax</taxon>
    </lineage>
</organism>
<dbReference type="GO" id="GO:0090313">
    <property type="term" value="P:regulation of protein targeting to membrane"/>
    <property type="evidence" value="ECO:0007669"/>
    <property type="project" value="TreeGrafter"/>
</dbReference>
<dbReference type="PANTHER" id="PTHR30441:SF9">
    <property type="entry name" value="ASMA FAMILY PROTEIN YHJG"/>
    <property type="match status" value="1"/>
</dbReference>
<dbReference type="RefSeq" id="WP_124956636.1">
    <property type="nucleotide sequence ID" value="NZ_RQXU01000001.1"/>
</dbReference>
<dbReference type="AlphaFoldDB" id="A0A3P3F2K4"/>
<dbReference type="InterPro" id="IPR052894">
    <property type="entry name" value="AsmA-related"/>
</dbReference>